<evidence type="ECO:0000259" key="1">
    <source>
        <dbReference type="PROSITE" id="PS50943"/>
    </source>
</evidence>
<dbReference type="AlphaFoldDB" id="A0A2K8MGG3"/>
<dbReference type="PROSITE" id="PS50943">
    <property type="entry name" value="HTH_CROC1"/>
    <property type="match status" value="1"/>
</dbReference>
<dbReference type="SUPFAM" id="SSF47413">
    <property type="entry name" value="lambda repressor-like DNA-binding domains"/>
    <property type="match status" value="1"/>
</dbReference>
<keyword evidence="3" id="KW-1185">Reference proteome</keyword>
<dbReference type="Pfam" id="PF01381">
    <property type="entry name" value="HTH_3"/>
    <property type="match status" value="1"/>
</dbReference>
<dbReference type="CDD" id="cd00093">
    <property type="entry name" value="HTH_XRE"/>
    <property type="match status" value="1"/>
</dbReference>
<feature type="domain" description="HTH cro/C1-type" evidence="1">
    <location>
        <begin position="15"/>
        <end position="68"/>
    </location>
</feature>
<name>A0A2K8MGG3_9SPHN</name>
<dbReference type="Proteomes" id="UP000229081">
    <property type="component" value="Chromosome"/>
</dbReference>
<dbReference type="Gene3D" id="1.10.260.40">
    <property type="entry name" value="lambda repressor-like DNA-binding domains"/>
    <property type="match status" value="1"/>
</dbReference>
<sequence>MVSIIRSSQSLGAALRSARRAAGLTQKELGARTNLRQATISSLENGEAGTLETLFTILTYLKLELRLSERSRSAPALDEIF</sequence>
<dbReference type="InterPro" id="IPR001387">
    <property type="entry name" value="Cro/C1-type_HTH"/>
</dbReference>
<protein>
    <submittedName>
        <fullName evidence="2">Transcriptional regulator</fullName>
    </submittedName>
</protein>
<dbReference type="EMBL" id="CP024923">
    <property type="protein sequence ID" value="ATY32970.1"/>
    <property type="molecule type" value="Genomic_DNA"/>
</dbReference>
<reference evidence="2 3" key="1">
    <citation type="submission" date="2017-11" db="EMBL/GenBank/DDBJ databases">
        <title>Complete genome sequence of Sphingomonas sp. Strain Cra20, a psychrotolerant potential plant growth promoting rhizobacteria.</title>
        <authorList>
            <person name="Luo Y."/>
        </authorList>
    </citation>
    <scope>NUCLEOTIDE SEQUENCE [LARGE SCALE GENOMIC DNA]</scope>
    <source>
        <strain evidence="2 3">Cra20</strain>
    </source>
</reference>
<dbReference type="OrthoDB" id="9154356at2"/>
<dbReference type="GO" id="GO:0003677">
    <property type="term" value="F:DNA binding"/>
    <property type="evidence" value="ECO:0007669"/>
    <property type="project" value="InterPro"/>
</dbReference>
<organism evidence="2 3">
    <name type="scientific">Sphingomonas psychrotolerans</name>
    <dbReference type="NCBI Taxonomy" id="1327635"/>
    <lineage>
        <taxon>Bacteria</taxon>
        <taxon>Pseudomonadati</taxon>
        <taxon>Pseudomonadota</taxon>
        <taxon>Alphaproteobacteria</taxon>
        <taxon>Sphingomonadales</taxon>
        <taxon>Sphingomonadaceae</taxon>
        <taxon>Sphingomonas</taxon>
    </lineage>
</organism>
<dbReference type="RefSeq" id="WP_100282775.1">
    <property type="nucleotide sequence ID" value="NZ_CP024923.1"/>
</dbReference>
<accession>A0A2K8MGG3</accession>
<dbReference type="InterPro" id="IPR010982">
    <property type="entry name" value="Lambda_DNA-bd_dom_sf"/>
</dbReference>
<evidence type="ECO:0000313" key="3">
    <source>
        <dbReference type="Proteomes" id="UP000229081"/>
    </source>
</evidence>
<dbReference type="SMART" id="SM00530">
    <property type="entry name" value="HTH_XRE"/>
    <property type="match status" value="1"/>
</dbReference>
<dbReference type="KEGG" id="sphc:CVN68_14195"/>
<gene>
    <name evidence="2" type="ORF">CVN68_14195</name>
</gene>
<proteinExistence type="predicted"/>
<evidence type="ECO:0000313" key="2">
    <source>
        <dbReference type="EMBL" id="ATY32970.1"/>
    </source>
</evidence>